<evidence type="ECO:0000313" key="8">
    <source>
        <dbReference type="EMBL" id="PPE75070.1"/>
    </source>
</evidence>
<comment type="similarity">
    <text evidence="2">Belongs to the SurE nucleotidase family.</text>
</comment>
<gene>
    <name evidence="8" type="ORF">C3942_05180</name>
</gene>
<evidence type="ECO:0000256" key="3">
    <source>
        <dbReference type="ARBA" id="ARBA00012643"/>
    </source>
</evidence>
<dbReference type="Pfam" id="PF01975">
    <property type="entry name" value="SurE"/>
    <property type="match status" value="1"/>
</dbReference>
<dbReference type="Proteomes" id="UP000238220">
    <property type="component" value="Unassembled WGS sequence"/>
</dbReference>
<feature type="signal peptide" evidence="6">
    <location>
        <begin position="1"/>
        <end position="27"/>
    </location>
</feature>
<dbReference type="InterPro" id="IPR002828">
    <property type="entry name" value="SurE-like_Pase/nucleotidase"/>
</dbReference>
<keyword evidence="5" id="KW-0378">Hydrolase</keyword>
<reference evidence="8 9" key="1">
    <citation type="submission" date="2018-02" db="EMBL/GenBank/DDBJ databases">
        <title>Genome sequencing of Solimonas sp. HR-BB.</title>
        <authorList>
            <person name="Lee Y."/>
            <person name="Jeon C.O."/>
        </authorList>
    </citation>
    <scope>NUCLEOTIDE SEQUENCE [LARGE SCALE GENOMIC DNA]</scope>
    <source>
        <strain evidence="8 9">HR-BB</strain>
    </source>
</reference>
<accession>A0A2S5TJA3</accession>
<keyword evidence="4" id="KW-0479">Metal-binding</keyword>
<dbReference type="PANTHER" id="PTHR30457:SF0">
    <property type="entry name" value="PHOSPHATASE, PUTATIVE (AFU_ORTHOLOGUE AFUA_4G01070)-RELATED"/>
    <property type="match status" value="1"/>
</dbReference>
<keyword evidence="9" id="KW-1185">Reference proteome</keyword>
<dbReference type="PANTHER" id="PTHR30457">
    <property type="entry name" value="5'-NUCLEOTIDASE SURE"/>
    <property type="match status" value="1"/>
</dbReference>
<dbReference type="AlphaFoldDB" id="A0A2S5TJA3"/>
<protein>
    <recommendedName>
        <fullName evidence="3">5'-nucleotidase</fullName>
        <ecNumber evidence="3">3.1.3.5</ecNumber>
    </recommendedName>
</protein>
<proteinExistence type="inferred from homology"/>
<dbReference type="Gene3D" id="3.40.1210.10">
    <property type="entry name" value="Survival protein SurE-like phosphatase/nucleotidase"/>
    <property type="match status" value="1"/>
</dbReference>
<keyword evidence="6" id="KW-0732">Signal</keyword>
<dbReference type="InterPro" id="IPR036523">
    <property type="entry name" value="SurE-like_sf"/>
</dbReference>
<sequence>MRRPLQMKATHLLLMLGLTALAAPAQALNIVLSNDDGFETANIRALYQRLKAAGHDVVVSAPTQNNSGRGGSMNFLVPVTPMAKASRHGSVAAGSPGVGKDPGDADVYYVDGTPVMSMLHGLDVVAVKRWGQQPDLVVSGFNEGNNTGLINNSSGTVNNLLYAVNRGIPAIAASYEGTEARAHTALAEGALEYEIADVVVKLIEELEDKRAEGQPLLPPGVGLNINIPKVTAGQAATLPFRFARMGKATEYQPVFYEKLSDSPVAVGYGAGVAYPGISFANDVIAPPAGVVIAQDDSELSEFNVMKDHAIPVTVVEGVPQGRRSNEERVKIQLRDLLGAAP</sequence>
<dbReference type="EC" id="3.1.3.5" evidence="3"/>
<feature type="domain" description="Survival protein SurE-like phosphatase/nucleotidase" evidence="7">
    <location>
        <begin position="30"/>
        <end position="248"/>
    </location>
</feature>
<evidence type="ECO:0000313" key="9">
    <source>
        <dbReference type="Proteomes" id="UP000238220"/>
    </source>
</evidence>
<evidence type="ECO:0000256" key="4">
    <source>
        <dbReference type="ARBA" id="ARBA00022723"/>
    </source>
</evidence>
<dbReference type="SUPFAM" id="SSF64167">
    <property type="entry name" value="SurE-like"/>
    <property type="match status" value="1"/>
</dbReference>
<feature type="chain" id="PRO_5015397732" description="5'-nucleotidase" evidence="6">
    <location>
        <begin position="28"/>
        <end position="341"/>
    </location>
</feature>
<dbReference type="GO" id="GO:0046872">
    <property type="term" value="F:metal ion binding"/>
    <property type="evidence" value="ECO:0007669"/>
    <property type="project" value="UniProtKB-KW"/>
</dbReference>
<comment type="caution">
    <text evidence="8">The sequence shown here is derived from an EMBL/GenBank/DDBJ whole genome shotgun (WGS) entry which is preliminary data.</text>
</comment>
<dbReference type="OrthoDB" id="9780815at2"/>
<organism evidence="8 9">
    <name type="scientific">Solimonas fluminis</name>
    <dbReference type="NCBI Taxonomy" id="2086571"/>
    <lineage>
        <taxon>Bacteria</taxon>
        <taxon>Pseudomonadati</taxon>
        <taxon>Pseudomonadota</taxon>
        <taxon>Gammaproteobacteria</taxon>
        <taxon>Nevskiales</taxon>
        <taxon>Nevskiaceae</taxon>
        <taxon>Solimonas</taxon>
    </lineage>
</organism>
<evidence type="ECO:0000256" key="5">
    <source>
        <dbReference type="ARBA" id="ARBA00022801"/>
    </source>
</evidence>
<evidence type="ECO:0000259" key="7">
    <source>
        <dbReference type="Pfam" id="PF01975"/>
    </source>
</evidence>
<name>A0A2S5TJA3_9GAMM</name>
<dbReference type="InterPro" id="IPR030048">
    <property type="entry name" value="SurE"/>
</dbReference>
<evidence type="ECO:0000256" key="1">
    <source>
        <dbReference type="ARBA" id="ARBA00000815"/>
    </source>
</evidence>
<dbReference type="GO" id="GO:0008253">
    <property type="term" value="F:5'-nucleotidase activity"/>
    <property type="evidence" value="ECO:0007669"/>
    <property type="project" value="UniProtKB-EC"/>
</dbReference>
<evidence type="ECO:0000256" key="6">
    <source>
        <dbReference type="SAM" id="SignalP"/>
    </source>
</evidence>
<dbReference type="EMBL" id="PSNW01000002">
    <property type="protein sequence ID" value="PPE75070.1"/>
    <property type="molecule type" value="Genomic_DNA"/>
</dbReference>
<evidence type="ECO:0000256" key="2">
    <source>
        <dbReference type="ARBA" id="ARBA00011062"/>
    </source>
</evidence>
<comment type="catalytic activity">
    <reaction evidence="1">
        <text>a ribonucleoside 5'-phosphate + H2O = a ribonucleoside + phosphate</text>
        <dbReference type="Rhea" id="RHEA:12484"/>
        <dbReference type="ChEBI" id="CHEBI:15377"/>
        <dbReference type="ChEBI" id="CHEBI:18254"/>
        <dbReference type="ChEBI" id="CHEBI:43474"/>
        <dbReference type="ChEBI" id="CHEBI:58043"/>
        <dbReference type="EC" id="3.1.3.5"/>
    </reaction>
</comment>